<dbReference type="EMBL" id="BART01015851">
    <property type="protein sequence ID" value="GAG75389.1"/>
    <property type="molecule type" value="Genomic_DNA"/>
</dbReference>
<gene>
    <name evidence="3" type="ORF">S01H4_30671</name>
</gene>
<dbReference type="PANTHER" id="PTHR48080:SF2">
    <property type="entry name" value="D-GALACTONATE DEHYDRATASE"/>
    <property type="match status" value="1"/>
</dbReference>
<dbReference type="Gene3D" id="3.20.20.120">
    <property type="entry name" value="Enolase-like C-terminal domain"/>
    <property type="match status" value="1"/>
</dbReference>
<dbReference type="SUPFAM" id="SSF54826">
    <property type="entry name" value="Enolase N-terminal domain-like"/>
    <property type="match status" value="1"/>
</dbReference>
<dbReference type="AlphaFoldDB" id="X1A0T6"/>
<proteinExistence type="predicted"/>
<dbReference type="Gene3D" id="3.30.390.10">
    <property type="entry name" value="Enolase-like, N-terminal domain"/>
    <property type="match status" value="1"/>
</dbReference>
<evidence type="ECO:0000256" key="1">
    <source>
        <dbReference type="ARBA" id="ARBA00023239"/>
    </source>
</evidence>
<dbReference type="InterPro" id="IPR034593">
    <property type="entry name" value="DgoD-like"/>
</dbReference>
<dbReference type="Pfam" id="PF02746">
    <property type="entry name" value="MR_MLE_N"/>
    <property type="match status" value="1"/>
</dbReference>
<evidence type="ECO:0000313" key="3">
    <source>
        <dbReference type="EMBL" id="GAG75389.1"/>
    </source>
</evidence>
<organism evidence="3">
    <name type="scientific">marine sediment metagenome</name>
    <dbReference type="NCBI Taxonomy" id="412755"/>
    <lineage>
        <taxon>unclassified sequences</taxon>
        <taxon>metagenomes</taxon>
        <taxon>ecological metagenomes</taxon>
    </lineage>
</organism>
<name>X1A0T6_9ZZZZ</name>
<feature type="non-terminal residue" evidence="3">
    <location>
        <position position="150"/>
    </location>
</feature>
<accession>X1A0T6</accession>
<sequence>MSELKVTDIKTFYCGDFQFVKVYTNEEGITGLGENTVRHKGTLEGQIAYLRDIILGENPFNIERIWRKVRSPGAMISAVEVALWDIKAKKLGVPVYQLLGGLYRDKVRIYPHLRGTCNSFPDEKVDNLCFEPWLGVKYTPEELGENALEL</sequence>
<keyword evidence="1" id="KW-0456">Lyase</keyword>
<dbReference type="PANTHER" id="PTHR48080">
    <property type="entry name" value="D-GALACTONATE DEHYDRATASE-RELATED"/>
    <property type="match status" value="1"/>
</dbReference>
<feature type="domain" description="Mandelate racemase/muconate lactonizing enzyme N-terminal" evidence="2">
    <location>
        <begin position="16"/>
        <end position="100"/>
    </location>
</feature>
<reference evidence="3" key="1">
    <citation type="journal article" date="2014" name="Front. Microbiol.">
        <title>High frequency of phylogenetically diverse reductive dehalogenase-homologous genes in deep subseafloor sedimentary metagenomes.</title>
        <authorList>
            <person name="Kawai M."/>
            <person name="Futagami T."/>
            <person name="Toyoda A."/>
            <person name="Takaki Y."/>
            <person name="Nishi S."/>
            <person name="Hori S."/>
            <person name="Arai W."/>
            <person name="Tsubouchi T."/>
            <person name="Morono Y."/>
            <person name="Uchiyama I."/>
            <person name="Ito T."/>
            <person name="Fujiyama A."/>
            <person name="Inagaki F."/>
            <person name="Takami H."/>
        </authorList>
    </citation>
    <scope>NUCLEOTIDE SEQUENCE</scope>
    <source>
        <strain evidence="3">Expedition CK06-06</strain>
    </source>
</reference>
<dbReference type="InterPro" id="IPR013341">
    <property type="entry name" value="Mandelate_racemase_N_dom"/>
</dbReference>
<dbReference type="InterPro" id="IPR036849">
    <property type="entry name" value="Enolase-like_C_sf"/>
</dbReference>
<evidence type="ECO:0000259" key="2">
    <source>
        <dbReference type="Pfam" id="PF02746"/>
    </source>
</evidence>
<dbReference type="InterPro" id="IPR029017">
    <property type="entry name" value="Enolase-like_N"/>
</dbReference>
<comment type="caution">
    <text evidence="3">The sequence shown here is derived from an EMBL/GenBank/DDBJ whole genome shotgun (WGS) entry which is preliminary data.</text>
</comment>
<dbReference type="GO" id="GO:0016829">
    <property type="term" value="F:lyase activity"/>
    <property type="evidence" value="ECO:0007669"/>
    <property type="project" value="UniProtKB-KW"/>
</dbReference>
<protein>
    <recommendedName>
        <fullName evidence="2">Mandelate racemase/muconate lactonizing enzyme N-terminal domain-containing protein</fullName>
    </recommendedName>
</protein>